<evidence type="ECO:0000256" key="1">
    <source>
        <dbReference type="ARBA" id="ARBA00022536"/>
    </source>
</evidence>
<accession>A0A814H1M6</accession>
<dbReference type="SMART" id="SM00181">
    <property type="entry name" value="EGF"/>
    <property type="match status" value="2"/>
</dbReference>
<keyword evidence="1 6" id="KW-0245">EGF-like domain</keyword>
<feature type="domain" description="EGF-like" evidence="9">
    <location>
        <begin position="274"/>
        <end position="315"/>
    </location>
</feature>
<keyword evidence="5" id="KW-0325">Glycoprotein</keyword>
<dbReference type="Proteomes" id="UP000663879">
    <property type="component" value="Unassembled WGS sequence"/>
</dbReference>
<dbReference type="FunFam" id="2.10.25.10:FF:000255">
    <property type="entry name" value="Sushi, nidogen and EGF-like domains 1"/>
    <property type="match status" value="1"/>
</dbReference>
<evidence type="ECO:0000256" key="5">
    <source>
        <dbReference type="ARBA" id="ARBA00023180"/>
    </source>
</evidence>
<dbReference type="SUPFAM" id="SSF57625">
    <property type="entry name" value="Invertebrate chitin-binding proteins"/>
    <property type="match status" value="2"/>
</dbReference>
<keyword evidence="4 6" id="KW-1015">Disulfide bond</keyword>
<evidence type="ECO:0000313" key="11">
    <source>
        <dbReference type="EMBL" id="CAF1004352.1"/>
    </source>
</evidence>
<keyword evidence="3" id="KW-0677">Repeat</keyword>
<dbReference type="EMBL" id="CAJNOC010003957">
    <property type="protein sequence ID" value="CAF1004352.1"/>
    <property type="molecule type" value="Genomic_DNA"/>
</dbReference>
<feature type="domain" description="Chitin-binding type-2" evidence="10">
    <location>
        <begin position="183"/>
        <end position="243"/>
    </location>
</feature>
<dbReference type="Pfam" id="PF00008">
    <property type="entry name" value="EGF"/>
    <property type="match status" value="1"/>
</dbReference>
<feature type="chain" id="PRO_5032276481" evidence="8">
    <location>
        <begin position="18"/>
        <end position="370"/>
    </location>
</feature>
<dbReference type="Gene3D" id="2.10.25.10">
    <property type="entry name" value="Laminin"/>
    <property type="match status" value="1"/>
</dbReference>
<reference evidence="11" key="1">
    <citation type="submission" date="2021-02" db="EMBL/GenBank/DDBJ databases">
        <authorList>
            <person name="Nowell W R."/>
        </authorList>
    </citation>
    <scope>NUCLEOTIDE SEQUENCE</scope>
    <source>
        <strain evidence="11">Ploen Becks lab</strain>
    </source>
</reference>
<protein>
    <submittedName>
        <fullName evidence="11">Uncharacterized protein</fullName>
    </submittedName>
</protein>
<dbReference type="PROSITE" id="PS50940">
    <property type="entry name" value="CHIT_BIND_II"/>
    <property type="match status" value="1"/>
</dbReference>
<feature type="compositionally biased region" description="Low complexity" evidence="7">
    <location>
        <begin position="72"/>
        <end position="89"/>
    </location>
</feature>
<dbReference type="CDD" id="cd00054">
    <property type="entry name" value="EGF_CA"/>
    <property type="match status" value="1"/>
</dbReference>
<evidence type="ECO:0000259" key="9">
    <source>
        <dbReference type="PROSITE" id="PS50026"/>
    </source>
</evidence>
<dbReference type="InterPro" id="IPR002557">
    <property type="entry name" value="Chitin-bd_dom"/>
</dbReference>
<dbReference type="InterPro" id="IPR036508">
    <property type="entry name" value="Chitin-bd_dom_sf"/>
</dbReference>
<dbReference type="SUPFAM" id="SSF57196">
    <property type="entry name" value="EGF/Laminin"/>
    <property type="match status" value="1"/>
</dbReference>
<keyword evidence="12" id="KW-1185">Reference proteome</keyword>
<evidence type="ECO:0000259" key="10">
    <source>
        <dbReference type="PROSITE" id="PS50940"/>
    </source>
</evidence>
<evidence type="ECO:0000256" key="2">
    <source>
        <dbReference type="ARBA" id="ARBA00022729"/>
    </source>
</evidence>
<evidence type="ECO:0000256" key="4">
    <source>
        <dbReference type="ARBA" id="ARBA00023157"/>
    </source>
</evidence>
<feature type="signal peptide" evidence="8">
    <location>
        <begin position="1"/>
        <end position="17"/>
    </location>
</feature>
<feature type="region of interest" description="Disordered" evidence="7">
    <location>
        <begin position="72"/>
        <end position="104"/>
    </location>
</feature>
<dbReference type="SMART" id="SM00494">
    <property type="entry name" value="ChtBD2"/>
    <property type="match status" value="2"/>
</dbReference>
<organism evidence="11 12">
    <name type="scientific">Brachionus calyciflorus</name>
    <dbReference type="NCBI Taxonomy" id="104777"/>
    <lineage>
        <taxon>Eukaryota</taxon>
        <taxon>Metazoa</taxon>
        <taxon>Spiralia</taxon>
        <taxon>Gnathifera</taxon>
        <taxon>Rotifera</taxon>
        <taxon>Eurotatoria</taxon>
        <taxon>Monogononta</taxon>
        <taxon>Pseudotrocha</taxon>
        <taxon>Ploima</taxon>
        <taxon>Brachionidae</taxon>
        <taxon>Brachionus</taxon>
    </lineage>
</organism>
<dbReference type="InterPro" id="IPR000742">
    <property type="entry name" value="EGF"/>
</dbReference>
<dbReference type="PROSITE" id="PS00022">
    <property type="entry name" value="EGF_1"/>
    <property type="match status" value="1"/>
</dbReference>
<dbReference type="PANTHER" id="PTHR24049">
    <property type="entry name" value="CRUMBS FAMILY MEMBER"/>
    <property type="match status" value="1"/>
</dbReference>
<dbReference type="AlphaFoldDB" id="A0A814H1M6"/>
<evidence type="ECO:0000313" key="12">
    <source>
        <dbReference type="Proteomes" id="UP000663879"/>
    </source>
</evidence>
<dbReference type="InterPro" id="IPR051022">
    <property type="entry name" value="Notch_Cell-Fate_Det"/>
</dbReference>
<name>A0A814H1M6_9BILA</name>
<dbReference type="Pfam" id="PF01607">
    <property type="entry name" value="CBM_14"/>
    <property type="match status" value="1"/>
</dbReference>
<feature type="compositionally biased region" description="Polar residues" evidence="7">
    <location>
        <begin position="90"/>
        <end position="102"/>
    </location>
</feature>
<keyword evidence="2 8" id="KW-0732">Signal</keyword>
<dbReference type="GO" id="GO:0008061">
    <property type="term" value="F:chitin binding"/>
    <property type="evidence" value="ECO:0007669"/>
    <property type="project" value="InterPro"/>
</dbReference>
<comment type="caution">
    <text evidence="11">The sequence shown here is derived from an EMBL/GenBank/DDBJ whole genome shotgun (WGS) entry which is preliminary data.</text>
</comment>
<dbReference type="PROSITE" id="PS01186">
    <property type="entry name" value="EGF_2"/>
    <property type="match status" value="1"/>
</dbReference>
<feature type="disulfide bond" evidence="6">
    <location>
        <begin position="263"/>
        <end position="272"/>
    </location>
</feature>
<gene>
    <name evidence="11" type="ORF">OXX778_LOCUS16573</name>
</gene>
<dbReference type="OrthoDB" id="88467at2759"/>
<evidence type="ECO:0000256" key="6">
    <source>
        <dbReference type="PROSITE-ProRule" id="PRU00076"/>
    </source>
</evidence>
<dbReference type="GO" id="GO:0005576">
    <property type="term" value="C:extracellular region"/>
    <property type="evidence" value="ECO:0007669"/>
    <property type="project" value="InterPro"/>
</dbReference>
<comment type="caution">
    <text evidence="6">Lacks conserved residue(s) required for the propagation of feature annotation.</text>
</comment>
<evidence type="ECO:0000256" key="8">
    <source>
        <dbReference type="SAM" id="SignalP"/>
    </source>
</evidence>
<evidence type="ECO:0000256" key="3">
    <source>
        <dbReference type="ARBA" id="ARBA00022737"/>
    </source>
</evidence>
<sequence length="370" mass="40875">MKLVLLAVLLLSVSINADVGVVGRKSDRVRALSRAVQGRTNNLSASQSNQGQFEFVPIQRMTPPVIAQSNDQQSQFNFQQQQGRSSVQQANPVQQAGPSQREQQLLQQQIAQQQALIAQGQRSTVQPQLQQVQPQLQQVQPQLQPVQPQFQQVQPQVRPVQPQQQQVQQQVQPQFPSVRQQGDEFCRNAQPGDIVPHPQFPSQFVICYGFGEFTVMDCPQHLVYNPHLQRCDLHLEEPQMCASNPCQNNGKCVELGSAFRCECPVGFAGQVCERQDSCTARPCGGDGFCLPMQQGSPVGHVCICNGGRTFGQTCAQAESNPCLTPGANMRMFPTSLGAQVFAHCEGARPHFKFCQAPLVFSPSKQSCDWL</sequence>
<dbReference type="Gene3D" id="3.20.20.80">
    <property type="entry name" value="Glycosidases"/>
    <property type="match status" value="1"/>
</dbReference>
<feature type="domain" description="EGF-like" evidence="9">
    <location>
        <begin position="237"/>
        <end position="273"/>
    </location>
</feature>
<evidence type="ECO:0000256" key="7">
    <source>
        <dbReference type="SAM" id="MobiDB-lite"/>
    </source>
</evidence>
<proteinExistence type="predicted"/>
<dbReference type="PROSITE" id="PS50026">
    <property type="entry name" value="EGF_3"/>
    <property type="match status" value="2"/>
</dbReference>